<dbReference type="RefSeq" id="WP_037920942.1">
    <property type="nucleotide sequence ID" value="NZ_CP054599.1"/>
</dbReference>
<feature type="transmembrane region" description="Helical" evidence="1">
    <location>
        <begin position="6"/>
        <end position="25"/>
    </location>
</feature>
<keyword evidence="3" id="KW-1185">Reference proteome</keyword>
<organism evidence="2 3">
    <name type="scientific">Pseudosulfitobacter pseudonitzschiae</name>
    <dbReference type="NCBI Taxonomy" id="1402135"/>
    <lineage>
        <taxon>Bacteria</taxon>
        <taxon>Pseudomonadati</taxon>
        <taxon>Pseudomonadota</taxon>
        <taxon>Alphaproteobacteria</taxon>
        <taxon>Rhodobacterales</taxon>
        <taxon>Roseobacteraceae</taxon>
        <taxon>Pseudosulfitobacter</taxon>
    </lineage>
</organism>
<evidence type="ECO:0000313" key="2">
    <source>
        <dbReference type="EMBL" id="KEJ97815.1"/>
    </source>
</evidence>
<evidence type="ECO:0000256" key="1">
    <source>
        <dbReference type="SAM" id="Phobius"/>
    </source>
</evidence>
<dbReference type="EMBL" id="JAMD01000001">
    <property type="protein sequence ID" value="KEJ97815.1"/>
    <property type="molecule type" value="Genomic_DNA"/>
</dbReference>
<dbReference type="Proteomes" id="UP000027746">
    <property type="component" value="Unassembled WGS sequence"/>
</dbReference>
<keyword evidence="1" id="KW-0472">Membrane</keyword>
<name>A0A073J7N0_9RHOB</name>
<protein>
    <recommendedName>
        <fullName evidence="4">NfeD-like C-terminal domain-containing protein</fullName>
    </recommendedName>
</protein>
<evidence type="ECO:0000313" key="3">
    <source>
        <dbReference type="Proteomes" id="UP000027746"/>
    </source>
</evidence>
<feature type="transmembrane region" description="Helical" evidence="1">
    <location>
        <begin position="57"/>
        <end position="75"/>
    </location>
</feature>
<accession>A0A073J7N0</accession>
<keyword evidence="1" id="KW-1133">Transmembrane helix</keyword>
<dbReference type="AlphaFoldDB" id="A0A073J7N0"/>
<comment type="caution">
    <text evidence="2">The sequence shown here is derived from an EMBL/GenBank/DDBJ whole genome shotgun (WGS) entry which is preliminary data.</text>
</comment>
<dbReference type="GeneID" id="68870360"/>
<gene>
    <name evidence="2" type="ORF">SUH3_02185</name>
</gene>
<keyword evidence="1" id="KW-0812">Transmembrane</keyword>
<proteinExistence type="predicted"/>
<dbReference type="OrthoDB" id="7745385at2"/>
<reference evidence="2 3" key="1">
    <citation type="submission" date="2014-01" db="EMBL/GenBank/DDBJ databases">
        <title>Sulfitobacter sp. H3 (MCCC 1A00686) Genome Sequencing.</title>
        <authorList>
            <person name="Lai Q."/>
            <person name="Hong Z."/>
        </authorList>
    </citation>
    <scope>NUCLEOTIDE SEQUENCE [LARGE SCALE GENOMIC DNA]</scope>
    <source>
        <strain evidence="2 3">H3</strain>
    </source>
</reference>
<sequence length="92" mass="9673">MAGLVGIWWIWLAFAIALGVVEVLLPGFIFLGFALGALAMAAIVGLVVPAIGVAPAMALFAGLSLLAWIVLRLAFRRQSSGARRVMHDINDG</sequence>
<evidence type="ECO:0008006" key="4">
    <source>
        <dbReference type="Google" id="ProtNLM"/>
    </source>
</evidence>
<feature type="transmembrane region" description="Helical" evidence="1">
    <location>
        <begin position="30"/>
        <end position="51"/>
    </location>
</feature>